<accession>A0AAJ1EK75</accession>
<comment type="caution">
    <text evidence="2">The sequence shown here is derived from an EMBL/GenBank/DDBJ whole genome shotgun (WGS) entry which is preliminary data.</text>
</comment>
<organism evidence="2 3">
    <name type="scientific">Candidatus Methylomirabilis tolerans</name>
    <dbReference type="NCBI Taxonomy" id="3123416"/>
    <lineage>
        <taxon>Bacteria</taxon>
        <taxon>Candidatus Methylomirabilota</taxon>
        <taxon>Candidatus Methylomirabilia</taxon>
        <taxon>Candidatus Methylomirabilales</taxon>
        <taxon>Candidatus Methylomirabilaceae</taxon>
        <taxon>Candidatus Methylomirabilis</taxon>
    </lineage>
</organism>
<evidence type="ECO:0000259" key="1">
    <source>
        <dbReference type="Pfam" id="PF13619"/>
    </source>
</evidence>
<proteinExistence type="predicted"/>
<dbReference type="InterPro" id="IPR025309">
    <property type="entry name" value="KTSC_dom"/>
</dbReference>
<sequence length="69" mass="7856">MNRTPVTSSNVTSVGYDPNTMTLEVEFRNGSVYQYFDVPETVYQDMVSASSVGIYLNQNIKSSYRYVQI</sequence>
<protein>
    <submittedName>
        <fullName evidence="2">KTSC domain-containing protein</fullName>
    </submittedName>
</protein>
<dbReference type="EMBL" id="JAIOIU010000155">
    <property type="protein sequence ID" value="MBZ0160831.1"/>
    <property type="molecule type" value="Genomic_DNA"/>
</dbReference>
<evidence type="ECO:0000313" key="3">
    <source>
        <dbReference type="Proteomes" id="UP001197609"/>
    </source>
</evidence>
<reference evidence="2 3" key="1">
    <citation type="journal article" date="2021" name="bioRxiv">
        <title>Unraveling nitrogen, sulfur and carbon metabolic pathways and microbial community transcriptional responses to substrate deprivation and toxicity stresses in a bioreactor mimicking anoxic brackish coastal sediment conditions.</title>
        <authorList>
            <person name="Martins P.D."/>
            <person name="Echeveste M.J."/>
            <person name="Arshad A."/>
            <person name="Kurth J."/>
            <person name="Ouboter H."/>
            <person name="Jetten M.S.M."/>
            <person name="Welte C.U."/>
        </authorList>
    </citation>
    <scope>NUCLEOTIDE SEQUENCE [LARGE SCALE GENOMIC DNA]</scope>
    <source>
        <strain evidence="2">MAG_38</strain>
    </source>
</reference>
<feature type="domain" description="KTSC" evidence="1">
    <location>
        <begin position="7"/>
        <end position="64"/>
    </location>
</feature>
<name>A0AAJ1EK75_9BACT</name>
<dbReference type="AlphaFoldDB" id="A0AAJ1EK75"/>
<dbReference type="Pfam" id="PF13619">
    <property type="entry name" value="KTSC"/>
    <property type="match status" value="1"/>
</dbReference>
<gene>
    <name evidence="2" type="ORF">K8G79_11965</name>
</gene>
<dbReference type="Proteomes" id="UP001197609">
    <property type="component" value="Unassembled WGS sequence"/>
</dbReference>
<evidence type="ECO:0000313" key="2">
    <source>
        <dbReference type="EMBL" id="MBZ0160831.1"/>
    </source>
</evidence>